<evidence type="ECO:0000256" key="1">
    <source>
        <dbReference type="SAM" id="MobiDB-lite"/>
    </source>
</evidence>
<dbReference type="EMBL" id="JBHMBS010000013">
    <property type="protein sequence ID" value="MFB9678905.1"/>
    <property type="molecule type" value="Genomic_DNA"/>
</dbReference>
<feature type="compositionally biased region" description="Polar residues" evidence="1">
    <location>
        <begin position="121"/>
        <end position="143"/>
    </location>
</feature>
<comment type="caution">
    <text evidence="2">The sequence shown here is derived from an EMBL/GenBank/DDBJ whole genome shotgun (WGS) entry which is preliminary data.</text>
</comment>
<sequence length="178" mass="19992">MIRTSCNDGWQVRPTVDPFAELSGHVVPYQEVTLPHDAMIDQERDASGGGAGGYFPGGVYEYRKAFPMPEEHRGRRIIVEFEDVYRDAAVFINGDYAGQRPYGYSRFFIDADRFLRYGQETRSASTPGPTRNRARCSTHTGTGTDRAGSWQGPAGRADQPQHAACVRDRRPYPYPTPR</sequence>
<accession>A0ABV5TIE8</accession>
<reference evidence="2 3" key="1">
    <citation type="submission" date="2024-09" db="EMBL/GenBank/DDBJ databases">
        <authorList>
            <person name="Sun Q."/>
            <person name="Mori K."/>
        </authorList>
    </citation>
    <scope>NUCLEOTIDE SEQUENCE [LARGE SCALE GENOMIC DNA]</scope>
    <source>
        <strain evidence="2 3">JCM 3028</strain>
    </source>
</reference>
<proteinExistence type="predicted"/>
<dbReference type="InterPro" id="IPR008979">
    <property type="entry name" value="Galactose-bd-like_sf"/>
</dbReference>
<keyword evidence="3" id="KW-1185">Reference proteome</keyword>
<gene>
    <name evidence="2" type="ORF">ACFFRH_25790</name>
</gene>
<feature type="region of interest" description="Disordered" evidence="1">
    <location>
        <begin position="121"/>
        <end position="178"/>
    </location>
</feature>
<dbReference type="RefSeq" id="WP_386160148.1">
    <property type="nucleotide sequence ID" value="NZ_JBHMBS010000013.1"/>
</dbReference>
<dbReference type="PANTHER" id="PTHR42732">
    <property type="entry name" value="BETA-GALACTOSIDASE"/>
    <property type="match status" value="1"/>
</dbReference>
<protein>
    <submittedName>
        <fullName evidence="2">Sugar-binding domain-containing protein</fullName>
    </submittedName>
</protein>
<dbReference type="PANTHER" id="PTHR42732:SF1">
    <property type="entry name" value="BETA-MANNOSIDASE"/>
    <property type="match status" value="1"/>
</dbReference>
<evidence type="ECO:0000313" key="2">
    <source>
        <dbReference type="EMBL" id="MFB9678905.1"/>
    </source>
</evidence>
<name>A0ABV5TIE8_9ACTN</name>
<organism evidence="2 3">
    <name type="scientific">Streptosporangium vulgare</name>
    <dbReference type="NCBI Taxonomy" id="46190"/>
    <lineage>
        <taxon>Bacteria</taxon>
        <taxon>Bacillati</taxon>
        <taxon>Actinomycetota</taxon>
        <taxon>Actinomycetes</taxon>
        <taxon>Streptosporangiales</taxon>
        <taxon>Streptosporangiaceae</taxon>
        <taxon>Streptosporangium</taxon>
    </lineage>
</organism>
<dbReference type="InterPro" id="IPR051913">
    <property type="entry name" value="GH2_Domain-Containing"/>
</dbReference>
<evidence type="ECO:0000313" key="3">
    <source>
        <dbReference type="Proteomes" id="UP001589610"/>
    </source>
</evidence>
<dbReference type="Proteomes" id="UP001589610">
    <property type="component" value="Unassembled WGS sequence"/>
</dbReference>
<dbReference type="SUPFAM" id="SSF49785">
    <property type="entry name" value="Galactose-binding domain-like"/>
    <property type="match status" value="1"/>
</dbReference>
<dbReference type="Gene3D" id="2.60.120.260">
    <property type="entry name" value="Galactose-binding domain-like"/>
    <property type="match status" value="1"/>
</dbReference>